<name>A0ABD5YHH7_9EURY</name>
<organism evidence="3 4">
    <name type="scientific">Halorubrum yunnanense</name>
    <dbReference type="NCBI Taxonomy" id="1526162"/>
    <lineage>
        <taxon>Archaea</taxon>
        <taxon>Methanobacteriati</taxon>
        <taxon>Methanobacteriota</taxon>
        <taxon>Stenosarchaea group</taxon>
        <taxon>Halobacteria</taxon>
        <taxon>Halobacteriales</taxon>
        <taxon>Haloferacaceae</taxon>
        <taxon>Halorubrum</taxon>
    </lineage>
</organism>
<dbReference type="Gene3D" id="2.130.10.10">
    <property type="entry name" value="YVTN repeat-like/Quinoprotein amine dehydrogenase"/>
    <property type="match status" value="2"/>
</dbReference>
<protein>
    <submittedName>
        <fullName evidence="3">PQQ-binding-like beta-propeller repeat protein</fullName>
    </submittedName>
</protein>
<dbReference type="InterPro" id="IPR002372">
    <property type="entry name" value="PQQ_rpt_dom"/>
</dbReference>
<dbReference type="Proteomes" id="UP001596390">
    <property type="component" value="Unassembled WGS sequence"/>
</dbReference>
<feature type="domain" description="Pyrrolo-quinoline quinone repeat" evidence="2">
    <location>
        <begin position="204"/>
        <end position="347"/>
    </location>
</feature>
<dbReference type="PROSITE" id="PS51257">
    <property type="entry name" value="PROKAR_LIPOPROTEIN"/>
    <property type="match status" value="1"/>
</dbReference>
<reference evidence="3 4" key="1">
    <citation type="journal article" date="2019" name="Int. J. Syst. Evol. Microbiol.">
        <title>The Global Catalogue of Microorganisms (GCM) 10K type strain sequencing project: providing services to taxonomists for standard genome sequencing and annotation.</title>
        <authorList>
            <consortium name="The Broad Institute Genomics Platform"/>
            <consortium name="The Broad Institute Genome Sequencing Center for Infectious Disease"/>
            <person name="Wu L."/>
            <person name="Ma J."/>
        </authorList>
    </citation>
    <scope>NUCLEOTIDE SEQUENCE [LARGE SCALE GENOMIC DNA]</scope>
    <source>
        <strain evidence="3 4">Q85</strain>
    </source>
</reference>
<dbReference type="Pfam" id="PF13360">
    <property type="entry name" value="PQQ_2"/>
    <property type="match status" value="2"/>
</dbReference>
<dbReference type="InterPro" id="IPR015943">
    <property type="entry name" value="WD40/YVTN_repeat-like_dom_sf"/>
</dbReference>
<dbReference type="InterPro" id="IPR018391">
    <property type="entry name" value="PQQ_b-propeller_rpt"/>
</dbReference>
<feature type="region of interest" description="Disordered" evidence="1">
    <location>
        <begin position="21"/>
        <end position="48"/>
    </location>
</feature>
<evidence type="ECO:0000313" key="4">
    <source>
        <dbReference type="Proteomes" id="UP001596390"/>
    </source>
</evidence>
<gene>
    <name evidence="3" type="ORF">ACFQMK_13725</name>
</gene>
<evidence type="ECO:0000259" key="2">
    <source>
        <dbReference type="Pfam" id="PF13360"/>
    </source>
</evidence>
<dbReference type="PROSITE" id="PS51318">
    <property type="entry name" value="TAT"/>
    <property type="match status" value="1"/>
</dbReference>
<feature type="compositionally biased region" description="Low complexity" evidence="1">
    <location>
        <begin position="21"/>
        <end position="33"/>
    </location>
</feature>
<dbReference type="AlphaFoldDB" id="A0ABD5YHH7"/>
<dbReference type="PANTHER" id="PTHR34512:SF30">
    <property type="entry name" value="OUTER MEMBRANE PROTEIN ASSEMBLY FACTOR BAMB"/>
    <property type="match status" value="1"/>
</dbReference>
<keyword evidence="4" id="KW-1185">Reference proteome</keyword>
<evidence type="ECO:0000256" key="1">
    <source>
        <dbReference type="SAM" id="MobiDB-lite"/>
    </source>
</evidence>
<dbReference type="SMART" id="SM00564">
    <property type="entry name" value="PQQ"/>
    <property type="match status" value="6"/>
</dbReference>
<dbReference type="SUPFAM" id="SSF50998">
    <property type="entry name" value="Quinoprotein alcohol dehydrogenase-like"/>
    <property type="match status" value="2"/>
</dbReference>
<sequence length="423" mass="44306">MTERTRRDWLRAAGGVGVAGLAGCSSLGDVSPTDGDDGGPGFDGGADLPLRLADRPQSPDGLASQFRQGLRNHGHVDAAIPETVEVEWSVPANRGDHTASKGSPMPAPSGDVLLADDTGRVQSIATDGAVNWSTDVSDDDRGSHGTPAIADGTAYVGTYDGVVSAVTVESGEVEWQTDVGDAAAASPTYREGTLYVAVEYATPSGTVVAMDAESGEVEWRDDRPTDHPHSTVAVDLERDRFLFGSNDGNVYAWSFSDRERAWTYDTGGDVKAPIAVSRGIAVVPSWAETVTAVDVADGTALWEFEADDMVMCAPAVHDGTAYVGSHDGNVYAIDLATGEAEWSTPVNGWATGSVTATNGHVLVGSYDTHLYALDREDGSVTWSVEGSGDVTSAPFVTDDAIYYAERAPEDSEEAGMCYKLVGA</sequence>
<dbReference type="EMBL" id="JBHSZZ010000064">
    <property type="protein sequence ID" value="MFC7187917.1"/>
    <property type="molecule type" value="Genomic_DNA"/>
</dbReference>
<evidence type="ECO:0000313" key="3">
    <source>
        <dbReference type="EMBL" id="MFC7187917.1"/>
    </source>
</evidence>
<dbReference type="InterPro" id="IPR006311">
    <property type="entry name" value="TAT_signal"/>
</dbReference>
<feature type="domain" description="Pyrrolo-quinoline quinone repeat" evidence="2">
    <location>
        <begin position="351"/>
        <end position="403"/>
    </location>
</feature>
<dbReference type="RefSeq" id="WP_267665373.1">
    <property type="nucleotide sequence ID" value="NZ_JAODIX010000064.1"/>
</dbReference>
<dbReference type="InterPro" id="IPR011047">
    <property type="entry name" value="Quinoprotein_ADH-like_sf"/>
</dbReference>
<proteinExistence type="predicted"/>
<dbReference type="PANTHER" id="PTHR34512">
    <property type="entry name" value="CELL SURFACE PROTEIN"/>
    <property type="match status" value="1"/>
</dbReference>
<accession>A0ABD5YHH7</accession>
<comment type="caution">
    <text evidence="3">The sequence shown here is derived from an EMBL/GenBank/DDBJ whole genome shotgun (WGS) entry which is preliminary data.</text>
</comment>